<dbReference type="PANTHER" id="PTHR30055:SF234">
    <property type="entry name" value="HTH-TYPE TRANSCRIPTIONAL REGULATOR BETI"/>
    <property type="match status" value="1"/>
</dbReference>
<dbReference type="AlphaFoldDB" id="A0A543EXY1"/>
<dbReference type="SUPFAM" id="SSF46689">
    <property type="entry name" value="Homeodomain-like"/>
    <property type="match status" value="1"/>
</dbReference>
<dbReference type="InterPro" id="IPR036271">
    <property type="entry name" value="Tet_transcr_reg_TetR-rel_C_sf"/>
</dbReference>
<evidence type="ECO:0000313" key="7">
    <source>
        <dbReference type="EMBL" id="TQM26422.1"/>
    </source>
</evidence>
<evidence type="ECO:0000256" key="5">
    <source>
        <dbReference type="PROSITE-ProRule" id="PRU00335"/>
    </source>
</evidence>
<comment type="caution">
    <text evidence="7">The sequence shown here is derived from an EMBL/GenBank/DDBJ whole genome shotgun (WGS) entry which is preliminary data.</text>
</comment>
<feature type="DNA-binding region" description="H-T-H motif" evidence="5">
    <location>
        <begin position="65"/>
        <end position="84"/>
    </location>
</feature>
<keyword evidence="1" id="KW-0678">Repressor</keyword>
<dbReference type="SUPFAM" id="SSF48498">
    <property type="entry name" value="Tetracyclin repressor-like, C-terminal domain"/>
    <property type="match status" value="1"/>
</dbReference>
<dbReference type="InterPro" id="IPR050109">
    <property type="entry name" value="HTH-type_TetR-like_transc_reg"/>
</dbReference>
<name>A0A543EXY1_9NOCA</name>
<dbReference type="Gene3D" id="1.10.357.10">
    <property type="entry name" value="Tetracycline Repressor, domain 2"/>
    <property type="match status" value="1"/>
</dbReference>
<evidence type="ECO:0000256" key="3">
    <source>
        <dbReference type="ARBA" id="ARBA00023125"/>
    </source>
</evidence>
<dbReference type="PANTHER" id="PTHR30055">
    <property type="entry name" value="HTH-TYPE TRANSCRIPTIONAL REGULATOR RUTR"/>
    <property type="match status" value="1"/>
</dbReference>
<dbReference type="PRINTS" id="PR00455">
    <property type="entry name" value="HTHTETR"/>
</dbReference>
<dbReference type="InterPro" id="IPR039538">
    <property type="entry name" value="BetI_C"/>
</dbReference>
<proteinExistence type="predicted"/>
<reference evidence="7 8" key="1">
    <citation type="submission" date="2019-06" db="EMBL/GenBank/DDBJ databases">
        <title>Sequencing the genomes of 1000 actinobacteria strains.</title>
        <authorList>
            <person name="Klenk H.-P."/>
        </authorList>
    </citation>
    <scope>NUCLEOTIDE SEQUENCE [LARGE SCALE GENOMIC DNA]</scope>
    <source>
        <strain evidence="7 8">DSM 103495</strain>
    </source>
</reference>
<dbReference type="EMBL" id="VFPG01000002">
    <property type="protein sequence ID" value="TQM26422.1"/>
    <property type="molecule type" value="Genomic_DNA"/>
</dbReference>
<feature type="domain" description="HTH tetR-type" evidence="6">
    <location>
        <begin position="42"/>
        <end position="102"/>
    </location>
</feature>
<protein>
    <submittedName>
        <fullName evidence="7">TetR family transcriptional regulator</fullName>
    </submittedName>
</protein>
<dbReference type="Pfam" id="PF13977">
    <property type="entry name" value="TetR_C_6"/>
    <property type="match status" value="1"/>
</dbReference>
<accession>A0A543EXY1</accession>
<dbReference type="Proteomes" id="UP000316331">
    <property type="component" value="Unassembled WGS sequence"/>
</dbReference>
<keyword evidence="3 5" id="KW-0238">DNA-binding</keyword>
<evidence type="ECO:0000256" key="2">
    <source>
        <dbReference type="ARBA" id="ARBA00023015"/>
    </source>
</evidence>
<evidence type="ECO:0000256" key="4">
    <source>
        <dbReference type="ARBA" id="ARBA00023163"/>
    </source>
</evidence>
<dbReference type="Pfam" id="PF00440">
    <property type="entry name" value="TetR_N"/>
    <property type="match status" value="1"/>
</dbReference>
<dbReference type="InterPro" id="IPR009057">
    <property type="entry name" value="Homeodomain-like_sf"/>
</dbReference>
<gene>
    <name evidence="7" type="ORF">FB390_6615</name>
</gene>
<evidence type="ECO:0000259" key="6">
    <source>
        <dbReference type="PROSITE" id="PS50977"/>
    </source>
</evidence>
<sequence>MKWLCKTVGVAQKRKQSLEGPGQVVGAAVATAPRGRPAGDHAAKRAELLDAVASVIATEGYAKASMRRVAEHAGYTTGAVTYYFANKEDMVLALVVSRFDRYDAMIEAIRGTTDVRELLAQWFQLGQDLKFWPLMPELLTSARSEPRIAELIARRYAKFRADYASILAAAQARGAIRDDIPAHVLSDQLSAMGDGWALLYPVEPGRFTPAQTSELIDATVALLAPR</sequence>
<evidence type="ECO:0000313" key="8">
    <source>
        <dbReference type="Proteomes" id="UP000316331"/>
    </source>
</evidence>
<organism evidence="7 8">
    <name type="scientific">Nocardia bhagyanarayanae</name>
    <dbReference type="NCBI Taxonomy" id="1215925"/>
    <lineage>
        <taxon>Bacteria</taxon>
        <taxon>Bacillati</taxon>
        <taxon>Actinomycetota</taxon>
        <taxon>Actinomycetes</taxon>
        <taxon>Mycobacteriales</taxon>
        <taxon>Nocardiaceae</taxon>
        <taxon>Nocardia</taxon>
    </lineage>
</organism>
<dbReference type="InterPro" id="IPR001647">
    <property type="entry name" value="HTH_TetR"/>
</dbReference>
<keyword evidence="8" id="KW-1185">Reference proteome</keyword>
<evidence type="ECO:0000256" key="1">
    <source>
        <dbReference type="ARBA" id="ARBA00022491"/>
    </source>
</evidence>
<dbReference type="GO" id="GO:0003700">
    <property type="term" value="F:DNA-binding transcription factor activity"/>
    <property type="evidence" value="ECO:0007669"/>
    <property type="project" value="TreeGrafter"/>
</dbReference>
<keyword evidence="4" id="KW-0804">Transcription</keyword>
<keyword evidence="2" id="KW-0805">Transcription regulation</keyword>
<dbReference type="GO" id="GO:0000976">
    <property type="term" value="F:transcription cis-regulatory region binding"/>
    <property type="evidence" value="ECO:0007669"/>
    <property type="project" value="TreeGrafter"/>
</dbReference>
<dbReference type="PROSITE" id="PS50977">
    <property type="entry name" value="HTH_TETR_2"/>
    <property type="match status" value="1"/>
</dbReference>